<accession>A0A229WJS7</accession>
<gene>
    <name evidence="2" type="ORF">CFD26_100449</name>
</gene>
<evidence type="ECO:0000313" key="3">
    <source>
        <dbReference type="Proteomes" id="UP000215289"/>
    </source>
</evidence>
<feature type="region of interest" description="Disordered" evidence="1">
    <location>
        <begin position="139"/>
        <end position="221"/>
    </location>
</feature>
<sequence>MMSTQAYVLRSKIQGITDFETQGYVAMSMPNVLQRLALYTKYILNGPALLSSARYEEYHNPGQQASAVARAQSPDALDAVGEASKLQSMALPIFRAVLSMTGVDFCLWAIESPPAKRTRMPPPLEESLAALAAYTPPAAHLRPVRPPPPPPRSSAAGPPATIRHVPTVGPPTRPLSAGPPATIRVPAAGPPAALNPLPPGTPPPPRANAQLMLVPAAKPTS</sequence>
<comment type="caution">
    <text evidence="2">The sequence shown here is derived from an EMBL/GenBank/DDBJ whole genome shotgun (WGS) entry which is preliminary data.</text>
</comment>
<name>A0A229WJS7_9EURO</name>
<feature type="compositionally biased region" description="Low complexity" evidence="1">
    <location>
        <begin position="186"/>
        <end position="195"/>
    </location>
</feature>
<proteinExistence type="predicted"/>
<evidence type="ECO:0000313" key="2">
    <source>
        <dbReference type="EMBL" id="RLL92886.1"/>
    </source>
</evidence>
<evidence type="ECO:0000256" key="1">
    <source>
        <dbReference type="SAM" id="MobiDB-lite"/>
    </source>
</evidence>
<dbReference type="Proteomes" id="UP000215289">
    <property type="component" value="Unassembled WGS sequence"/>
</dbReference>
<dbReference type="AlphaFoldDB" id="A0A229WJS7"/>
<keyword evidence="3" id="KW-1185">Reference proteome</keyword>
<organism evidence="2 3">
    <name type="scientific">Aspergillus turcosus</name>
    <dbReference type="NCBI Taxonomy" id="1245748"/>
    <lineage>
        <taxon>Eukaryota</taxon>
        <taxon>Fungi</taxon>
        <taxon>Dikarya</taxon>
        <taxon>Ascomycota</taxon>
        <taxon>Pezizomycotina</taxon>
        <taxon>Eurotiomycetes</taxon>
        <taxon>Eurotiomycetidae</taxon>
        <taxon>Eurotiales</taxon>
        <taxon>Aspergillaceae</taxon>
        <taxon>Aspergillus</taxon>
        <taxon>Aspergillus subgen. Fumigati</taxon>
    </lineage>
</organism>
<feature type="compositionally biased region" description="Pro residues" evidence="1">
    <location>
        <begin position="196"/>
        <end position="206"/>
    </location>
</feature>
<reference evidence="2 3" key="1">
    <citation type="submission" date="2018-08" db="EMBL/GenBank/DDBJ databases">
        <title>Draft genome sequences of two Aspergillus turcosus clinical strains isolated from bronchoalveolar lavage fluid: one azole-susceptible and the other azole-resistant.</title>
        <authorList>
            <person name="Parent-Michaud M."/>
            <person name="Dufresne P.J."/>
            <person name="Fournier E."/>
            <person name="Martineau C."/>
            <person name="Moreira S."/>
            <person name="Perkins V."/>
            <person name="De Repentigny L."/>
            <person name="Dufresne S.F."/>
        </authorList>
    </citation>
    <scope>NUCLEOTIDE SEQUENCE [LARGE SCALE GENOMIC DNA]</scope>
    <source>
        <strain evidence="2">HMR AF 1038</strain>
    </source>
</reference>
<dbReference type="EMBL" id="NIDN02000807">
    <property type="protein sequence ID" value="RLL92886.1"/>
    <property type="molecule type" value="Genomic_DNA"/>
</dbReference>
<protein>
    <submittedName>
        <fullName evidence="2">Uncharacterized protein</fullName>
    </submittedName>
</protein>